<organism evidence="1 2">
    <name type="scientific">Pontibacter saemangeumensis</name>
    <dbReference type="NCBI Taxonomy" id="1084525"/>
    <lineage>
        <taxon>Bacteria</taxon>
        <taxon>Pseudomonadati</taxon>
        <taxon>Bacteroidota</taxon>
        <taxon>Cytophagia</taxon>
        <taxon>Cytophagales</taxon>
        <taxon>Hymenobacteraceae</taxon>
        <taxon>Pontibacter</taxon>
    </lineage>
</organism>
<dbReference type="Proteomes" id="UP001500552">
    <property type="component" value="Unassembled WGS sequence"/>
</dbReference>
<dbReference type="EMBL" id="BAABHC010000014">
    <property type="protein sequence ID" value="GAA4434725.1"/>
    <property type="molecule type" value="Genomic_DNA"/>
</dbReference>
<comment type="caution">
    <text evidence="1">The sequence shown here is derived from an EMBL/GenBank/DDBJ whole genome shotgun (WGS) entry which is preliminary data.</text>
</comment>
<keyword evidence="2" id="KW-1185">Reference proteome</keyword>
<accession>A0ABP8LTY2</accession>
<evidence type="ECO:0000313" key="2">
    <source>
        <dbReference type="Proteomes" id="UP001500552"/>
    </source>
</evidence>
<protein>
    <submittedName>
        <fullName evidence="1">Uncharacterized protein</fullName>
    </submittedName>
</protein>
<evidence type="ECO:0000313" key="1">
    <source>
        <dbReference type="EMBL" id="GAA4434725.1"/>
    </source>
</evidence>
<gene>
    <name evidence="1" type="ORF">GCM10023188_26020</name>
</gene>
<name>A0ABP8LTY2_9BACT</name>
<reference evidence="2" key="1">
    <citation type="journal article" date="2019" name="Int. J. Syst. Evol. Microbiol.">
        <title>The Global Catalogue of Microorganisms (GCM) 10K type strain sequencing project: providing services to taxonomists for standard genome sequencing and annotation.</title>
        <authorList>
            <consortium name="The Broad Institute Genomics Platform"/>
            <consortium name="The Broad Institute Genome Sequencing Center for Infectious Disease"/>
            <person name="Wu L."/>
            <person name="Ma J."/>
        </authorList>
    </citation>
    <scope>NUCLEOTIDE SEQUENCE [LARGE SCALE GENOMIC DNA]</scope>
    <source>
        <strain evidence="2">JCM 17926</strain>
    </source>
</reference>
<proteinExistence type="predicted"/>
<sequence>MEREYPPRYKLWEFVHSLSPEDVENERQAPATPCRGILKMRKKHELYRAYKQLLAG</sequence>